<protein>
    <submittedName>
        <fullName evidence="1">Uncharacterized protein</fullName>
    </submittedName>
</protein>
<organism evidence="1 2">
    <name type="scientific">Ameiurus melas</name>
    <name type="common">Black bullhead</name>
    <name type="synonym">Silurus melas</name>
    <dbReference type="NCBI Taxonomy" id="219545"/>
    <lineage>
        <taxon>Eukaryota</taxon>
        <taxon>Metazoa</taxon>
        <taxon>Chordata</taxon>
        <taxon>Craniata</taxon>
        <taxon>Vertebrata</taxon>
        <taxon>Euteleostomi</taxon>
        <taxon>Actinopterygii</taxon>
        <taxon>Neopterygii</taxon>
        <taxon>Teleostei</taxon>
        <taxon>Ostariophysi</taxon>
        <taxon>Siluriformes</taxon>
        <taxon>Ictaluridae</taxon>
        <taxon>Ameiurus</taxon>
    </lineage>
</organism>
<keyword evidence="2" id="KW-1185">Reference proteome</keyword>
<proteinExistence type="predicted"/>
<dbReference type="EMBL" id="JAAGNN010000025">
    <property type="protein sequence ID" value="KAF4072139.1"/>
    <property type="molecule type" value="Genomic_DNA"/>
</dbReference>
<gene>
    <name evidence="1" type="ORF">AMELA_G00259230</name>
</gene>
<comment type="caution">
    <text evidence="1">The sequence shown here is derived from an EMBL/GenBank/DDBJ whole genome shotgun (WGS) entry which is preliminary data.</text>
</comment>
<dbReference type="AlphaFoldDB" id="A0A7J5ZQW5"/>
<name>A0A7J5ZQW5_AMEME</name>
<sequence>MQQSPDYKQKLFQVNWLACIDGVDVRDCTWHILKRVIGKEPQLEGSQWKDITVRSPTRRSHDWEVYLFTYRISCLSQMIRKA</sequence>
<evidence type="ECO:0000313" key="2">
    <source>
        <dbReference type="Proteomes" id="UP000593565"/>
    </source>
</evidence>
<evidence type="ECO:0000313" key="1">
    <source>
        <dbReference type="EMBL" id="KAF4072139.1"/>
    </source>
</evidence>
<reference evidence="1 2" key="1">
    <citation type="submission" date="2020-02" db="EMBL/GenBank/DDBJ databases">
        <title>A chromosome-scale genome assembly of the black bullhead catfish (Ameiurus melas).</title>
        <authorList>
            <person name="Wen M."/>
            <person name="Zham M."/>
            <person name="Cabau C."/>
            <person name="Klopp C."/>
            <person name="Donnadieu C."/>
            <person name="Roques C."/>
            <person name="Bouchez O."/>
            <person name="Lampietro C."/>
            <person name="Jouanno E."/>
            <person name="Herpin A."/>
            <person name="Louis A."/>
            <person name="Berthelot C."/>
            <person name="Parey E."/>
            <person name="Roest-Crollius H."/>
            <person name="Braasch I."/>
            <person name="Postlethwait J."/>
            <person name="Robinson-Rechavi M."/>
            <person name="Echchiki A."/>
            <person name="Begum T."/>
            <person name="Montfort J."/>
            <person name="Schartl M."/>
            <person name="Bobe J."/>
            <person name="Guiguen Y."/>
        </authorList>
    </citation>
    <scope>NUCLEOTIDE SEQUENCE [LARGE SCALE GENOMIC DNA]</scope>
    <source>
        <strain evidence="1">M_S1</strain>
        <tissue evidence="1">Blood</tissue>
    </source>
</reference>
<dbReference type="Proteomes" id="UP000593565">
    <property type="component" value="Unassembled WGS sequence"/>
</dbReference>
<accession>A0A7J5ZQW5</accession>